<evidence type="ECO:0000313" key="2">
    <source>
        <dbReference type="Proteomes" id="UP000218334"/>
    </source>
</evidence>
<protein>
    <submittedName>
        <fullName evidence="1">Uncharacterized protein</fullName>
    </submittedName>
</protein>
<gene>
    <name evidence="1" type="ORF">ARMSODRAFT_138652</name>
</gene>
<name>A0A2H3C2W9_9AGAR</name>
<dbReference type="EMBL" id="KZ293428">
    <property type="protein sequence ID" value="PBK69656.1"/>
    <property type="molecule type" value="Genomic_DNA"/>
</dbReference>
<evidence type="ECO:0000313" key="1">
    <source>
        <dbReference type="EMBL" id="PBK69656.1"/>
    </source>
</evidence>
<dbReference type="AlphaFoldDB" id="A0A2H3C2W9"/>
<reference evidence="2" key="1">
    <citation type="journal article" date="2017" name="Nat. Ecol. Evol.">
        <title>Genome expansion and lineage-specific genetic innovations in the forest pathogenic fungi Armillaria.</title>
        <authorList>
            <person name="Sipos G."/>
            <person name="Prasanna A.N."/>
            <person name="Walter M.C."/>
            <person name="O'Connor E."/>
            <person name="Balint B."/>
            <person name="Krizsan K."/>
            <person name="Kiss B."/>
            <person name="Hess J."/>
            <person name="Varga T."/>
            <person name="Slot J."/>
            <person name="Riley R."/>
            <person name="Boka B."/>
            <person name="Rigling D."/>
            <person name="Barry K."/>
            <person name="Lee J."/>
            <person name="Mihaltcheva S."/>
            <person name="LaButti K."/>
            <person name="Lipzen A."/>
            <person name="Waldron R."/>
            <person name="Moloney N.M."/>
            <person name="Sperisen C."/>
            <person name="Kredics L."/>
            <person name="Vagvoelgyi C."/>
            <person name="Patrignani A."/>
            <person name="Fitzpatrick D."/>
            <person name="Nagy I."/>
            <person name="Doyle S."/>
            <person name="Anderson J.B."/>
            <person name="Grigoriev I.V."/>
            <person name="Gueldener U."/>
            <person name="Muensterkoetter M."/>
            <person name="Nagy L.G."/>
        </authorList>
    </citation>
    <scope>NUCLEOTIDE SEQUENCE [LARGE SCALE GENOMIC DNA]</scope>
    <source>
        <strain evidence="2">28-4</strain>
    </source>
</reference>
<sequence>MVLLSLSSSSRVLLHSCLLSQWMITSSVVKTSAMWSQNVRPFLFTSKHPREPSVLAFRAGLHDTCYAYSAAVKRYPRSQQLPTRHVVCWILSLGAVLARRSELRAIVSSCLVQRL</sequence>
<dbReference type="Proteomes" id="UP000218334">
    <property type="component" value="Unassembled WGS sequence"/>
</dbReference>
<proteinExistence type="predicted"/>
<accession>A0A2H3C2W9</accession>
<organism evidence="1 2">
    <name type="scientific">Armillaria solidipes</name>
    <dbReference type="NCBI Taxonomy" id="1076256"/>
    <lineage>
        <taxon>Eukaryota</taxon>
        <taxon>Fungi</taxon>
        <taxon>Dikarya</taxon>
        <taxon>Basidiomycota</taxon>
        <taxon>Agaricomycotina</taxon>
        <taxon>Agaricomycetes</taxon>
        <taxon>Agaricomycetidae</taxon>
        <taxon>Agaricales</taxon>
        <taxon>Marasmiineae</taxon>
        <taxon>Physalacriaceae</taxon>
        <taxon>Armillaria</taxon>
    </lineage>
</organism>
<keyword evidence="2" id="KW-1185">Reference proteome</keyword>